<dbReference type="GO" id="GO:0051082">
    <property type="term" value="F:unfolded protein binding"/>
    <property type="evidence" value="ECO:0007669"/>
    <property type="project" value="TreeGrafter"/>
</dbReference>
<evidence type="ECO:0000256" key="1">
    <source>
        <dbReference type="ARBA" id="ARBA00009054"/>
    </source>
</evidence>
<dbReference type="GO" id="GO:0005737">
    <property type="term" value="C:cytoplasm"/>
    <property type="evidence" value="ECO:0007669"/>
    <property type="project" value="UniProtKB-SubCell"/>
</dbReference>
<dbReference type="Gene3D" id="2.30.22.10">
    <property type="entry name" value="Head domain of nucleotide exchange factor GrpE"/>
    <property type="match status" value="1"/>
</dbReference>
<feature type="compositionally biased region" description="Acidic residues" evidence="6">
    <location>
        <begin position="1"/>
        <end position="15"/>
    </location>
</feature>
<comment type="function">
    <text evidence="3 4">Participates actively in the response to hyperosmotic and heat shock by preventing the aggregation of stress-denatured proteins, in association with DnaK and GrpE. It is the nucleotide exchange factor for DnaK and may function as a thermosensor. Unfolded proteins bind initially to DnaJ; upon interaction with the DnaJ-bound protein, DnaK hydrolyzes its bound ATP, resulting in the formation of a stable complex. GrpE releases ADP from DnaK; ATP binding to DnaK triggers the release of the substrate protein, thus completing the reaction cycle. Several rounds of ATP-dependent interactions between DnaJ, DnaK and GrpE are required for fully efficient folding.</text>
</comment>
<dbReference type="PROSITE" id="PS01071">
    <property type="entry name" value="GRPE"/>
    <property type="match status" value="1"/>
</dbReference>
<keyword evidence="8" id="KW-1185">Reference proteome</keyword>
<dbReference type="GO" id="GO:0000774">
    <property type="term" value="F:adenyl-nucleotide exchange factor activity"/>
    <property type="evidence" value="ECO:0007669"/>
    <property type="project" value="InterPro"/>
</dbReference>
<dbReference type="PANTHER" id="PTHR21237:SF23">
    <property type="entry name" value="GRPE PROTEIN HOMOLOG, MITOCHONDRIAL"/>
    <property type="match status" value="1"/>
</dbReference>
<reference evidence="7 8" key="1">
    <citation type="submission" date="2016-10" db="EMBL/GenBank/DDBJ databases">
        <authorList>
            <person name="de Groot N.N."/>
        </authorList>
    </citation>
    <scope>NUCLEOTIDE SEQUENCE [LARGE SCALE GENOMIC DNA]</scope>
    <source>
        <strain evidence="7 8">CGMCC 1.9159</strain>
    </source>
</reference>
<gene>
    <name evidence="3" type="primary">grpE</name>
    <name evidence="7" type="ORF">SAMN04488242_0818</name>
</gene>
<organism evidence="7 8">
    <name type="scientific">Tessaracoccus oleiagri</name>
    <dbReference type="NCBI Taxonomy" id="686624"/>
    <lineage>
        <taxon>Bacteria</taxon>
        <taxon>Bacillati</taxon>
        <taxon>Actinomycetota</taxon>
        <taxon>Actinomycetes</taxon>
        <taxon>Propionibacteriales</taxon>
        <taxon>Propionibacteriaceae</taxon>
        <taxon>Tessaracoccus</taxon>
    </lineage>
</organism>
<evidence type="ECO:0000256" key="2">
    <source>
        <dbReference type="ARBA" id="ARBA00023186"/>
    </source>
</evidence>
<dbReference type="GO" id="GO:0006457">
    <property type="term" value="P:protein folding"/>
    <property type="evidence" value="ECO:0007669"/>
    <property type="project" value="InterPro"/>
</dbReference>
<dbReference type="InterPro" id="IPR013805">
    <property type="entry name" value="GrpE_CC"/>
</dbReference>
<keyword evidence="3 4" id="KW-0346">Stress response</keyword>
<comment type="subcellular location">
    <subcellularLocation>
        <location evidence="3">Cytoplasm</location>
    </subcellularLocation>
</comment>
<evidence type="ECO:0000313" key="8">
    <source>
        <dbReference type="Proteomes" id="UP000199475"/>
    </source>
</evidence>
<comment type="subunit">
    <text evidence="3">Homodimer.</text>
</comment>
<dbReference type="GO" id="GO:0042803">
    <property type="term" value="F:protein homodimerization activity"/>
    <property type="evidence" value="ECO:0007669"/>
    <property type="project" value="InterPro"/>
</dbReference>
<feature type="region of interest" description="Disordered" evidence="6">
    <location>
        <begin position="1"/>
        <end position="27"/>
    </location>
</feature>
<dbReference type="Proteomes" id="UP000199475">
    <property type="component" value="Unassembled WGS sequence"/>
</dbReference>
<dbReference type="RefSeq" id="WP_342689721.1">
    <property type="nucleotide sequence ID" value="NZ_FNGP01000001.1"/>
</dbReference>
<evidence type="ECO:0000256" key="6">
    <source>
        <dbReference type="SAM" id="MobiDB-lite"/>
    </source>
</evidence>
<keyword evidence="2 3" id="KW-0143">Chaperone</keyword>
<name>A0A1G9IAL4_9ACTN</name>
<dbReference type="PANTHER" id="PTHR21237">
    <property type="entry name" value="GRPE PROTEIN"/>
    <property type="match status" value="1"/>
</dbReference>
<dbReference type="AlphaFoldDB" id="A0A1G9IAL4"/>
<dbReference type="GO" id="GO:0051087">
    <property type="term" value="F:protein-folding chaperone binding"/>
    <property type="evidence" value="ECO:0007669"/>
    <property type="project" value="InterPro"/>
</dbReference>
<accession>A0A1G9IAL4</accession>
<dbReference type="PRINTS" id="PR00773">
    <property type="entry name" value="GRPEPROTEIN"/>
</dbReference>
<evidence type="ECO:0000313" key="7">
    <source>
        <dbReference type="EMBL" id="SDL22152.1"/>
    </source>
</evidence>
<protein>
    <recommendedName>
        <fullName evidence="3 4">Protein GrpE</fullName>
    </recommendedName>
    <alternativeName>
        <fullName evidence="3">HSP-70 cofactor</fullName>
    </alternativeName>
</protein>
<dbReference type="InterPro" id="IPR009012">
    <property type="entry name" value="GrpE_head"/>
</dbReference>
<dbReference type="EMBL" id="FNGP01000001">
    <property type="protein sequence ID" value="SDL22152.1"/>
    <property type="molecule type" value="Genomic_DNA"/>
</dbReference>
<keyword evidence="3" id="KW-0963">Cytoplasm</keyword>
<evidence type="ECO:0000256" key="4">
    <source>
        <dbReference type="RuleBase" id="RU000639"/>
    </source>
</evidence>
<comment type="similarity">
    <text evidence="1 3 5">Belongs to the GrpE family.</text>
</comment>
<evidence type="ECO:0000256" key="3">
    <source>
        <dbReference type="HAMAP-Rule" id="MF_01151"/>
    </source>
</evidence>
<dbReference type="Pfam" id="PF01025">
    <property type="entry name" value="GrpE"/>
    <property type="match status" value="1"/>
</dbReference>
<dbReference type="HAMAP" id="MF_01151">
    <property type="entry name" value="GrpE"/>
    <property type="match status" value="1"/>
</dbReference>
<dbReference type="SUPFAM" id="SSF51064">
    <property type="entry name" value="Head domain of nucleotide exchange factor GrpE"/>
    <property type="match status" value="1"/>
</dbReference>
<dbReference type="STRING" id="686624.SAMN04488242_0818"/>
<sequence>MSEFREDEAVVEGTEEFLPPASAGDTEKVEIVEEEAKEGVEEFLPPQTGADDAATEPAAETVEAEAATVDYEALVAERTADLQRVHAEYANYKKRVDRDRGLARQAGIEAVMTDMMPVLDAIQLAQQHDDLAEGSRMIIDELRKVTTKHGLVTFGEVGEEFNPVRHEALMQLPLDEPVQVVTISQVIQPGYELHGRVIRPARVAVANP</sequence>
<dbReference type="Gene3D" id="3.90.20.20">
    <property type="match status" value="1"/>
</dbReference>
<dbReference type="InterPro" id="IPR000740">
    <property type="entry name" value="GrpE"/>
</dbReference>
<evidence type="ECO:0000256" key="5">
    <source>
        <dbReference type="RuleBase" id="RU004478"/>
    </source>
</evidence>
<dbReference type="SUPFAM" id="SSF58014">
    <property type="entry name" value="Coiled-coil domain of nucleotide exchange factor GrpE"/>
    <property type="match status" value="1"/>
</dbReference>
<proteinExistence type="inferred from homology"/>
<dbReference type="CDD" id="cd00446">
    <property type="entry name" value="GrpE"/>
    <property type="match status" value="1"/>
</dbReference>